<dbReference type="GO" id="GO:0034098">
    <property type="term" value="C:VCP-NPL4-UFD1 AAA ATPase complex"/>
    <property type="evidence" value="ECO:0007669"/>
    <property type="project" value="TreeGrafter"/>
</dbReference>
<reference evidence="6 7" key="1">
    <citation type="submission" date="2017-03" db="EMBL/GenBank/DDBJ databases">
        <title>WGS assembly of Porphyra umbilicalis.</title>
        <authorList>
            <person name="Brawley S.H."/>
            <person name="Blouin N.A."/>
            <person name="Ficko-Blean E."/>
            <person name="Wheeler G.L."/>
            <person name="Lohr M."/>
            <person name="Goodson H.V."/>
            <person name="Jenkins J.W."/>
            <person name="Blaby-Haas C.E."/>
            <person name="Helliwell K.E."/>
            <person name="Chan C."/>
            <person name="Marriage T."/>
            <person name="Bhattacharya D."/>
            <person name="Klein A.S."/>
            <person name="Badis Y."/>
            <person name="Brodie J."/>
            <person name="Cao Y."/>
            <person name="Collen J."/>
            <person name="Dittami S.M."/>
            <person name="Gachon C.M."/>
            <person name="Green B.R."/>
            <person name="Karpowicz S."/>
            <person name="Kim J.W."/>
            <person name="Kudahl U."/>
            <person name="Lin S."/>
            <person name="Michel G."/>
            <person name="Mittag M."/>
            <person name="Olson B.J."/>
            <person name="Pangilinan J."/>
            <person name="Peng Y."/>
            <person name="Qiu H."/>
            <person name="Shu S."/>
            <person name="Singer J.T."/>
            <person name="Smith A.G."/>
            <person name="Sprecher B.N."/>
            <person name="Wagner V."/>
            <person name="Wang W."/>
            <person name="Wang Z.-Y."/>
            <person name="Yan J."/>
            <person name="Yarish C."/>
            <person name="Zoeuner-Riek S."/>
            <person name="Zhuang Y."/>
            <person name="Zou Y."/>
            <person name="Lindquist E.A."/>
            <person name="Grimwood J."/>
            <person name="Barry K."/>
            <person name="Rokhsar D.S."/>
            <person name="Schmutz J."/>
            <person name="Stiller J.W."/>
            <person name="Grossman A.R."/>
            <person name="Prochnik S.E."/>
        </authorList>
    </citation>
    <scope>NUCLEOTIDE SEQUENCE [LARGE SCALE GENOMIC DNA]</scope>
    <source>
        <strain evidence="6">4086291</strain>
    </source>
</reference>
<dbReference type="PANTHER" id="PTHR12555:SF13">
    <property type="entry name" value="UBIQUITIN RECOGNITION FACTOR IN ER-ASSOCIATED DEGRADATION PROTEIN 1"/>
    <property type="match status" value="1"/>
</dbReference>
<dbReference type="PANTHER" id="PTHR12555">
    <property type="entry name" value="UBIQUITIN FUSION DEGRADATON PROTEIN 1"/>
    <property type="match status" value="1"/>
</dbReference>
<protein>
    <recommendedName>
        <fullName evidence="8">Ubiquitin fusion degradation protein UFD1</fullName>
    </recommendedName>
</protein>
<keyword evidence="7" id="KW-1185">Reference proteome</keyword>
<dbReference type="InterPro" id="IPR042299">
    <property type="entry name" value="Ufd1-like_Nn"/>
</dbReference>
<evidence type="ECO:0000313" key="6">
    <source>
        <dbReference type="EMBL" id="OSX75026.1"/>
    </source>
</evidence>
<dbReference type="Pfam" id="PF03152">
    <property type="entry name" value="UFD1_N1"/>
    <property type="match status" value="1"/>
</dbReference>
<sequence length="408" mass="41805">MWRGNGEGGGYGGFAGGGFGGGFGGGGGGFDLPDGAMPPAPMGAFTRQFRAFPVSFIDRADLDKGDKIILPPSALDTLARLAVSYPMQFQVTSGAGMTTHVGVLEFVAEEGRAYFPYWLLTSLAVSEGDMVTLRNAVLPRGTYVKFRPQSSDFLSISNPKAVLEASLRAFSCLSRGDSVAIAYNNKTYWIDVLDVKPGDAISIVEADVNVDFEAPLDYVEPPPVYRNTPAAGAGAGPSGGGAGGGMSLGGGGGSGAADGAGGGGGASRLASRLERLKKRPPGGGADSSDDSSDEEGGAAAAAKAAAAKPRFPGSGQALKPRTGAAGSRLVFGGGGPPGGAPRAPRLGLRRRRQRPMGGRPPPARRPGKRTRQTRRRRRPSPLWRLGGRAGRCGIDGASREVRGARCCS</sequence>
<name>A0A1X6P2L0_PORUM</name>
<evidence type="ECO:0008006" key="8">
    <source>
        <dbReference type="Google" id="ProtNLM"/>
    </source>
</evidence>
<feature type="region of interest" description="Disordered" evidence="3">
    <location>
        <begin position="277"/>
        <end position="388"/>
    </location>
</feature>
<evidence type="ECO:0000313" key="7">
    <source>
        <dbReference type="Proteomes" id="UP000218209"/>
    </source>
</evidence>
<feature type="compositionally biased region" description="Low complexity" evidence="3">
    <location>
        <begin position="297"/>
        <end position="308"/>
    </location>
</feature>
<dbReference type="GO" id="GO:0006511">
    <property type="term" value="P:ubiquitin-dependent protein catabolic process"/>
    <property type="evidence" value="ECO:0007669"/>
    <property type="project" value="InterPro"/>
</dbReference>
<feature type="compositionally biased region" description="Basic residues" evidence="3">
    <location>
        <begin position="365"/>
        <end position="379"/>
    </location>
</feature>
<dbReference type="InterPro" id="IPR055418">
    <property type="entry name" value="UFD1_N2"/>
</dbReference>
<dbReference type="Pfam" id="PF24842">
    <property type="entry name" value="UFD1_N2"/>
    <property type="match status" value="1"/>
</dbReference>
<dbReference type="Gene3D" id="3.10.330.10">
    <property type="match status" value="1"/>
</dbReference>
<dbReference type="EMBL" id="KV918921">
    <property type="protein sequence ID" value="OSX75026.1"/>
    <property type="molecule type" value="Genomic_DNA"/>
</dbReference>
<dbReference type="AlphaFoldDB" id="A0A1X6P2L0"/>
<evidence type="ECO:0000256" key="1">
    <source>
        <dbReference type="ARBA" id="ARBA00006043"/>
    </source>
</evidence>
<dbReference type="Proteomes" id="UP000218209">
    <property type="component" value="Unassembled WGS sequence"/>
</dbReference>
<dbReference type="GO" id="GO:0031593">
    <property type="term" value="F:polyubiquitin modification-dependent protein binding"/>
    <property type="evidence" value="ECO:0007669"/>
    <property type="project" value="TreeGrafter"/>
</dbReference>
<dbReference type="OrthoDB" id="422728at2759"/>
<dbReference type="InterPro" id="IPR004854">
    <property type="entry name" value="Ufd1-like"/>
</dbReference>
<evidence type="ECO:0000259" key="5">
    <source>
        <dbReference type="Pfam" id="PF24842"/>
    </source>
</evidence>
<feature type="domain" description="Ubiquitin fusion degradation protein UFD1 N-terminal subdomain 2" evidence="5">
    <location>
        <begin position="141"/>
        <end position="215"/>
    </location>
</feature>
<organism evidence="6 7">
    <name type="scientific">Porphyra umbilicalis</name>
    <name type="common">Purple laver</name>
    <name type="synonym">Red alga</name>
    <dbReference type="NCBI Taxonomy" id="2786"/>
    <lineage>
        <taxon>Eukaryota</taxon>
        <taxon>Rhodophyta</taxon>
        <taxon>Bangiophyceae</taxon>
        <taxon>Bangiales</taxon>
        <taxon>Bangiaceae</taxon>
        <taxon>Porphyra</taxon>
    </lineage>
</organism>
<dbReference type="Gene3D" id="2.40.40.50">
    <property type="entry name" value="Ubiquitin fusion degradation protein UFD1, N-terminal domain"/>
    <property type="match status" value="1"/>
</dbReference>
<gene>
    <name evidence="6" type="ORF">BU14_0258s0031</name>
</gene>
<dbReference type="GO" id="GO:0036503">
    <property type="term" value="P:ERAD pathway"/>
    <property type="evidence" value="ECO:0007669"/>
    <property type="project" value="TreeGrafter"/>
</dbReference>
<feature type="compositionally biased region" description="Acidic residues" evidence="3">
    <location>
        <begin position="287"/>
        <end position="296"/>
    </location>
</feature>
<dbReference type="InterPro" id="IPR055417">
    <property type="entry name" value="UFD1_N1"/>
</dbReference>
<comment type="similarity">
    <text evidence="1">Belongs to the UFD1 family.</text>
</comment>
<evidence type="ECO:0000259" key="4">
    <source>
        <dbReference type="Pfam" id="PF03152"/>
    </source>
</evidence>
<feature type="domain" description="Ubiquitin fusion degradation protein UFD1 N-terminal subdomain 1" evidence="4">
    <location>
        <begin position="45"/>
        <end position="139"/>
    </location>
</feature>
<evidence type="ECO:0000256" key="2">
    <source>
        <dbReference type="ARBA" id="ARBA00022786"/>
    </source>
</evidence>
<evidence type="ECO:0000256" key="3">
    <source>
        <dbReference type="SAM" id="MobiDB-lite"/>
    </source>
</evidence>
<accession>A0A1X6P2L0</accession>
<proteinExistence type="inferred from homology"/>
<keyword evidence="2" id="KW-0833">Ubl conjugation pathway</keyword>